<dbReference type="Gene3D" id="3.30.450.20">
    <property type="entry name" value="PAS domain"/>
    <property type="match status" value="1"/>
</dbReference>
<dbReference type="InterPro" id="IPR013656">
    <property type="entry name" value="PAS_4"/>
</dbReference>
<name>A0ABU5IAU2_9BURK</name>
<dbReference type="InterPro" id="IPR001789">
    <property type="entry name" value="Sig_transdc_resp-reg_receiver"/>
</dbReference>
<evidence type="ECO:0000313" key="7">
    <source>
        <dbReference type="Proteomes" id="UP001293718"/>
    </source>
</evidence>
<dbReference type="InterPro" id="IPR011006">
    <property type="entry name" value="CheY-like_superfamily"/>
</dbReference>
<dbReference type="RefSeq" id="WP_322464838.1">
    <property type="nucleotide sequence ID" value="NZ_JAXOJX010000007.1"/>
</dbReference>
<dbReference type="Pfam" id="PF00072">
    <property type="entry name" value="Response_reg"/>
    <property type="match status" value="1"/>
</dbReference>
<dbReference type="Proteomes" id="UP001293718">
    <property type="component" value="Unassembled WGS sequence"/>
</dbReference>
<proteinExistence type="predicted"/>
<keyword evidence="7" id="KW-1185">Reference proteome</keyword>
<dbReference type="PROSITE" id="PS50883">
    <property type="entry name" value="EAL"/>
    <property type="match status" value="1"/>
</dbReference>
<accession>A0ABU5IAU2</accession>
<dbReference type="CDD" id="cd01948">
    <property type="entry name" value="EAL"/>
    <property type="match status" value="1"/>
</dbReference>
<gene>
    <name evidence="6" type="ORF">SM757_06520</name>
</gene>
<dbReference type="NCBIfam" id="TIGR00229">
    <property type="entry name" value="sensory_box"/>
    <property type="match status" value="1"/>
</dbReference>
<feature type="modified residue" description="4-aspartylphosphate" evidence="1">
    <location>
        <position position="56"/>
    </location>
</feature>
<dbReference type="InterPro" id="IPR001633">
    <property type="entry name" value="EAL_dom"/>
</dbReference>
<dbReference type="EMBL" id="JAXOJX010000007">
    <property type="protein sequence ID" value="MDZ5456223.1"/>
    <property type="molecule type" value="Genomic_DNA"/>
</dbReference>
<dbReference type="InterPro" id="IPR029787">
    <property type="entry name" value="Nucleotide_cyclase"/>
</dbReference>
<dbReference type="Pfam" id="PF00563">
    <property type="entry name" value="EAL"/>
    <property type="match status" value="1"/>
</dbReference>
<dbReference type="SMART" id="SM00448">
    <property type="entry name" value="REC"/>
    <property type="match status" value="1"/>
</dbReference>
<dbReference type="InterPro" id="IPR035919">
    <property type="entry name" value="EAL_sf"/>
</dbReference>
<dbReference type="InterPro" id="IPR000160">
    <property type="entry name" value="GGDEF_dom"/>
</dbReference>
<evidence type="ECO:0000259" key="2">
    <source>
        <dbReference type="PROSITE" id="PS50110"/>
    </source>
</evidence>
<comment type="caution">
    <text evidence="6">The sequence shown here is derived from an EMBL/GenBank/DDBJ whole genome shotgun (WGS) entry which is preliminary data.</text>
</comment>
<dbReference type="InterPro" id="IPR043128">
    <property type="entry name" value="Rev_trsase/Diguanyl_cyclase"/>
</dbReference>
<dbReference type="PROSITE" id="PS50887">
    <property type="entry name" value="GGDEF"/>
    <property type="match status" value="1"/>
</dbReference>
<feature type="domain" description="Response regulatory" evidence="2">
    <location>
        <begin position="7"/>
        <end position="122"/>
    </location>
</feature>
<dbReference type="NCBIfam" id="TIGR00254">
    <property type="entry name" value="GGDEF"/>
    <property type="match status" value="2"/>
</dbReference>
<dbReference type="PROSITE" id="PS50112">
    <property type="entry name" value="PAS"/>
    <property type="match status" value="1"/>
</dbReference>
<dbReference type="SUPFAM" id="SSF55073">
    <property type="entry name" value="Nucleotide cyclase"/>
    <property type="match status" value="1"/>
</dbReference>
<dbReference type="PANTHER" id="PTHR44757">
    <property type="entry name" value="DIGUANYLATE CYCLASE DGCP"/>
    <property type="match status" value="1"/>
</dbReference>
<dbReference type="Pfam" id="PF08448">
    <property type="entry name" value="PAS_4"/>
    <property type="match status" value="1"/>
</dbReference>
<evidence type="ECO:0000259" key="5">
    <source>
        <dbReference type="PROSITE" id="PS50887"/>
    </source>
</evidence>
<feature type="domain" description="PAS" evidence="3">
    <location>
        <begin position="134"/>
        <end position="204"/>
    </location>
</feature>
<evidence type="ECO:0000259" key="4">
    <source>
        <dbReference type="PROSITE" id="PS50883"/>
    </source>
</evidence>
<keyword evidence="1" id="KW-0597">Phosphoprotein</keyword>
<dbReference type="SMART" id="SM00052">
    <property type="entry name" value="EAL"/>
    <property type="match status" value="1"/>
</dbReference>
<dbReference type="PANTHER" id="PTHR44757:SF2">
    <property type="entry name" value="BIOFILM ARCHITECTURE MAINTENANCE PROTEIN MBAA"/>
    <property type="match status" value="1"/>
</dbReference>
<dbReference type="InterPro" id="IPR000014">
    <property type="entry name" value="PAS"/>
</dbReference>
<dbReference type="InterPro" id="IPR052155">
    <property type="entry name" value="Biofilm_reg_signaling"/>
</dbReference>
<dbReference type="Gene3D" id="3.20.20.450">
    <property type="entry name" value="EAL domain"/>
    <property type="match status" value="1"/>
</dbReference>
<dbReference type="Pfam" id="PF00990">
    <property type="entry name" value="GGDEF"/>
    <property type="match status" value="2"/>
</dbReference>
<evidence type="ECO:0000259" key="3">
    <source>
        <dbReference type="PROSITE" id="PS50112"/>
    </source>
</evidence>
<dbReference type="SUPFAM" id="SSF52172">
    <property type="entry name" value="CheY-like"/>
    <property type="match status" value="1"/>
</dbReference>
<organism evidence="6 7">
    <name type="scientific">Azohydromonas lata</name>
    <dbReference type="NCBI Taxonomy" id="45677"/>
    <lineage>
        <taxon>Bacteria</taxon>
        <taxon>Pseudomonadati</taxon>
        <taxon>Pseudomonadota</taxon>
        <taxon>Betaproteobacteria</taxon>
        <taxon>Burkholderiales</taxon>
        <taxon>Sphaerotilaceae</taxon>
        <taxon>Azohydromonas</taxon>
    </lineage>
</organism>
<sequence length="705" mass="77140">MSNSRKSILVADDDAGARLVMQAALRKAGYEVRLATGGREALLLFGTSPCDMVMLDVDMPDLDGYAVCAELRARAGELLPIVMVTGMDDVASVEAAYECGATDFIVKPVNWALIGHRVRYLFRSHQAMLDVHAAQARHAALLNAIPDLLFELDLDGRYLDYRVPRPELLAQPAETLLGRTVSEVLPPAAATACMAALHTAHEKDASSGTQFELELPVGNTWFELSVARKTVPAGERPRFIVLSRDITERKVAESRIARLAYFDVLTGLPNRSSFLECLEHAVRRARAHGRQLAVLFMDLDGFKNINDTLGHDVGDQVLVATAQRLRDSVRARDLVSRLQPAKTEPMPDITLARLGGDEFTAVACDISHAQEAIAIAQRIVHSLRAPLVLDGRELNLTTSIGIACYPSDGHDAATLLKHADTAMYQAKRAGRNGVSVYSAGLTDQLLRHMELEVSLRAALPRQEFHLVYQPQVEAATGRICSVEALLRWHHPTRGLVPPTEFIPLAEESDLIDHIGQWVLRTACVQAAIWSRDGRPVRVTVNLSPRQFRQPGLARMILAVLDQTGLAPQLLEVEITEGAVMESTEAARQTLQELQQHGVGIALDDFGTGYSSLAYLTRMPIHNLKIDRCFVNGLMDGGENEAIVRAVLAMAHSLGLRVTAEGVETLDQARTLAALACDLLQGYYFSRPVAAAHVPSLLDRHWALDG</sequence>
<dbReference type="Gene3D" id="3.40.50.2300">
    <property type="match status" value="1"/>
</dbReference>
<dbReference type="CDD" id="cd00130">
    <property type="entry name" value="PAS"/>
    <property type="match status" value="1"/>
</dbReference>
<protein>
    <submittedName>
        <fullName evidence="6">EAL domain-containing protein</fullName>
    </submittedName>
</protein>
<feature type="domain" description="EAL" evidence="4">
    <location>
        <begin position="448"/>
        <end position="701"/>
    </location>
</feature>
<dbReference type="SUPFAM" id="SSF141868">
    <property type="entry name" value="EAL domain-like"/>
    <property type="match status" value="1"/>
</dbReference>
<evidence type="ECO:0000256" key="1">
    <source>
        <dbReference type="PROSITE-ProRule" id="PRU00169"/>
    </source>
</evidence>
<evidence type="ECO:0000313" key="6">
    <source>
        <dbReference type="EMBL" id="MDZ5456223.1"/>
    </source>
</evidence>
<reference evidence="6 7" key="1">
    <citation type="submission" date="2023-11" db="EMBL/GenBank/DDBJ databases">
        <title>Draft genome of Azohydromonas lata strain H1 (DSM1123), a polyhydroxyalkanoate producer.</title>
        <authorList>
            <person name="Traversa D."/>
            <person name="D'Addabbo P."/>
            <person name="Pazzani C."/>
            <person name="Manzari C."/>
            <person name="Chiara M."/>
            <person name="Scrascia M."/>
        </authorList>
    </citation>
    <scope>NUCLEOTIDE SEQUENCE [LARGE SCALE GENOMIC DNA]</scope>
    <source>
        <strain evidence="6 7">H1</strain>
    </source>
</reference>
<dbReference type="SUPFAM" id="SSF55785">
    <property type="entry name" value="PYP-like sensor domain (PAS domain)"/>
    <property type="match status" value="1"/>
</dbReference>
<dbReference type="SMART" id="SM00267">
    <property type="entry name" value="GGDEF"/>
    <property type="match status" value="1"/>
</dbReference>
<feature type="domain" description="GGDEF" evidence="5">
    <location>
        <begin position="290"/>
        <end position="439"/>
    </location>
</feature>
<dbReference type="InterPro" id="IPR035965">
    <property type="entry name" value="PAS-like_dom_sf"/>
</dbReference>
<dbReference type="PROSITE" id="PS50110">
    <property type="entry name" value="RESPONSE_REGULATORY"/>
    <property type="match status" value="1"/>
</dbReference>
<dbReference type="Gene3D" id="3.30.70.270">
    <property type="match status" value="1"/>
</dbReference>
<dbReference type="CDD" id="cd01949">
    <property type="entry name" value="GGDEF"/>
    <property type="match status" value="1"/>
</dbReference>